<dbReference type="HAMAP" id="MF_00528">
    <property type="entry name" value="Maf"/>
    <property type="match status" value="1"/>
</dbReference>
<evidence type="ECO:0000256" key="2">
    <source>
        <dbReference type="ARBA" id="ARBA00022801"/>
    </source>
</evidence>
<accession>A0A6J6R2J5</accession>
<evidence type="ECO:0000313" key="3">
    <source>
        <dbReference type="EMBL" id="CAB4715718.1"/>
    </source>
</evidence>
<dbReference type="SUPFAM" id="SSF52972">
    <property type="entry name" value="ITPase-like"/>
    <property type="match status" value="1"/>
</dbReference>
<sequence length="207" mass="21731">MESHALPKIVLASGSPRRVDLLTQYLDDIFGEAVVSFVIDPADLDETPLQGETPLAHVQRLANAKAQLVAQRHVGADTVVIAGDTTVDVAGAIFGKPVDDAEARSMLQQLSGRTHHVHTALAVIRGERMAHVVDSAAVTMTHITDEQLNWYLATGEHADKAGAYALQGQGGALVDKVVGSLTTVIGLPLDALAEALSACGCGWKIGQ</sequence>
<proteinExistence type="inferred from homology"/>
<organism evidence="3">
    <name type="scientific">freshwater metagenome</name>
    <dbReference type="NCBI Taxonomy" id="449393"/>
    <lineage>
        <taxon>unclassified sequences</taxon>
        <taxon>metagenomes</taxon>
        <taxon>ecological metagenomes</taxon>
    </lineage>
</organism>
<dbReference type="PIRSF" id="PIRSF006305">
    <property type="entry name" value="Maf"/>
    <property type="match status" value="1"/>
</dbReference>
<dbReference type="GO" id="GO:0047429">
    <property type="term" value="F:nucleoside triphosphate diphosphatase activity"/>
    <property type="evidence" value="ECO:0007669"/>
    <property type="project" value="InterPro"/>
</dbReference>
<dbReference type="NCBIfam" id="TIGR00172">
    <property type="entry name" value="maf"/>
    <property type="match status" value="1"/>
</dbReference>
<name>A0A6J6R2J5_9ZZZZ</name>
<dbReference type="InterPro" id="IPR003697">
    <property type="entry name" value="Maf-like"/>
</dbReference>
<protein>
    <submittedName>
        <fullName evidence="3">Unannotated protein</fullName>
    </submittedName>
</protein>
<gene>
    <name evidence="3" type="ORF">UFOPK2657_00740</name>
</gene>
<comment type="cofactor">
    <cofactor evidence="1">
        <name>a divalent metal cation</name>
        <dbReference type="ChEBI" id="CHEBI:60240"/>
    </cofactor>
</comment>
<dbReference type="PANTHER" id="PTHR43213">
    <property type="entry name" value="BIFUNCTIONAL DTTP/UTP PYROPHOSPHATASE/METHYLTRANSFERASE PROTEIN-RELATED"/>
    <property type="match status" value="1"/>
</dbReference>
<dbReference type="Gene3D" id="3.90.950.10">
    <property type="match status" value="1"/>
</dbReference>
<dbReference type="AlphaFoldDB" id="A0A6J6R2J5"/>
<dbReference type="Pfam" id="PF02545">
    <property type="entry name" value="Maf"/>
    <property type="match status" value="1"/>
</dbReference>
<dbReference type="PANTHER" id="PTHR43213:SF5">
    <property type="entry name" value="BIFUNCTIONAL DTTP_UTP PYROPHOSPHATASE_METHYLTRANSFERASE PROTEIN-RELATED"/>
    <property type="match status" value="1"/>
</dbReference>
<dbReference type="InterPro" id="IPR029001">
    <property type="entry name" value="ITPase-like_fam"/>
</dbReference>
<reference evidence="3" key="1">
    <citation type="submission" date="2020-05" db="EMBL/GenBank/DDBJ databases">
        <authorList>
            <person name="Chiriac C."/>
            <person name="Salcher M."/>
            <person name="Ghai R."/>
            <person name="Kavagutti S V."/>
        </authorList>
    </citation>
    <scope>NUCLEOTIDE SEQUENCE</scope>
</reference>
<evidence type="ECO:0000256" key="1">
    <source>
        <dbReference type="ARBA" id="ARBA00001968"/>
    </source>
</evidence>
<dbReference type="EMBL" id="CAEZYG010000127">
    <property type="protein sequence ID" value="CAB4715718.1"/>
    <property type="molecule type" value="Genomic_DNA"/>
</dbReference>
<dbReference type="CDD" id="cd00555">
    <property type="entry name" value="Maf"/>
    <property type="match status" value="1"/>
</dbReference>
<keyword evidence="2" id="KW-0378">Hydrolase</keyword>